<protein>
    <submittedName>
        <fullName evidence="1">Phage portal protein</fullName>
    </submittedName>
</protein>
<name>A0ABW4KNZ8_9BURK</name>
<keyword evidence="2" id="KW-1185">Reference proteome</keyword>
<dbReference type="Pfam" id="PF04860">
    <property type="entry name" value="Phage_portal"/>
    <property type="match status" value="1"/>
</dbReference>
<sequence>MPSATSHTAARPRGLGQRIRAAVAGWMGQSVSLSDAEGMAALFARREVAGVEVSGRTILSLSTVWACARLISETIATLPLSMYERTPTGRRVASGHRLHMVLHDQPSVDSTAAVFWESVVAAMLLRGNAHCEKLIVAGRIVGLVFLAPNRLTKFRHPNGVTEWRYFESNGRQRTIPNARIWHVPGFTVDGENGLSVIEHGAIVFGNALAAGKASSDAFGNGLMQPLFYKLGQWLKPEQREEFKKSVAGSIERGETPLLEGGIGVDSIGIKPVDAQLLESRAFSVEELCRWFRVPPWMVGHTEKSTSWGTGIEQQMIGFLTFTLAPWLRRIEQAISKDLLTPAERLRYYPKFAVEGLLRADSNGRATFYGAMVNNGILTRDEVRSLEDREPKGGNAAVLTVQSAMTTLNGIGQTSDAAQASAALRAFIGVSDTPPPQD</sequence>
<evidence type="ECO:0000313" key="2">
    <source>
        <dbReference type="Proteomes" id="UP001597304"/>
    </source>
</evidence>
<proteinExistence type="predicted"/>
<dbReference type="InterPro" id="IPR006944">
    <property type="entry name" value="Phage/GTA_portal"/>
</dbReference>
<organism evidence="1 2">
    <name type="scientific">Ottowia flava</name>
    <dbReference type="NCBI Taxonomy" id="2675430"/>
    <lineage>
        <taxon>Bacteria</taxon>
        <taxon>Pseudomonadati</taxon>
        <taxon>Pseudomonadota</taxon>
        <taxon>Betaproteobacteria</taxon>
        <taxon>Burkholderiales</taxon>
        <taxon>Comamonadaceae</taxon>
        <taxon>Ottowia</taxon>
    </lineage>
</organism>
<reference evidence="2" key="1">
    <citation type="journal article" date="2019" name="Int. J. Syst. Evol. Microbiol.">
        <title>The Global Catalogue of Microorganisms (GCM) 10K type strain sequencing project: providing services to taxonomists for standard genome sequencing and annotation.</title>
        <authorList>
            <consortium name="The Broad Institute Genomics Platform"/>
            <consortium name="The Broad Institute Genome Sequencing Center for Infectious Disease"/>
            <person name="Wu L."/>
            <person name="Ma J."/>
        </authorList>
    </citation>
    <scope>NUCLEOTIDE SEQUENCE [LARGE SCALE GENOMIC DNA]</scope>
    <source>
        <strain evidence="2">LMG 29247</strain>
    </source>
</reference>
<gene>
    <name evidence="1" type="ORF">ACFSF0_00520</name>
</gene>
<evidence type="ECO:0000313" key="1">
    <source>
        <dbReference type="EMBL" id="MFD1709081.1"/>
    </source>
</evidence>
<dbReference type="Proteomes" id="UP001597304">
    <property type="component" value="Unassembled WGS sequence"/>
</dbReference>
<dbReference type="InterPro" id="IPR006427">
    <property type="entry name" value="Portal_HK97"/>
</dbReference>
<dbReference type="NCBIfam" id="TIGR01537">
    <property type="entry name" value="portal_HK97"/>
    <property type="match status" value="1"/>
</dbReference>
<dbReference type="EMBL" id="JBHUEJ010000002">
    <property type="protein sequence ID" value="MFD1709081.1"/>
    <property type="molecule type" value="Genomic_DNA"/>
</dbReference>
<accession>A0ABW4KNZ8</accession>
<dbReference type="RefSeq" id="WP_147914173.1">
    <property type="nucleotide sequence ID" value="NZ_JBHUEJ010000002.1"/>
</dbReference>
<comment type="caution">
    <text evidence="1">The sequence shown here is derived from an EMBL/GenBank/DDBJ whole genome shotgun (WGS) entry which is preliminary data.</text>
</comment>